<evidence type="ECO:0000313" key="2">
    <source>
        <dbReference type="Proteomes" id="UP000199060"/>
    </source>
</evidence>
<keyword evidence="2" id="KW-1185">Reference proteome</keyword>
<evidence type="ECO:0000313" key="1">
    <source>
        <dbReference type="EMBL" id="SDD78706.1"/>
    </source>
</evidence>
<protein>
    <submittedName>
        <fullName evidence="1">Uncharacterized protein</fullName>
    </submittedName>
</protein>
<reference evidence="2" key="1">
    <citation type="submission" date="2016-10" db="EMBL/GenBank/DDBJ databases">
        <authorList>
            <person name="Varghese N."/>
            <person name="Submissions S."/>
        </authorList>
    </citation>
    <scope>NUCLEOTIDE SEQUENCE [LARGE SCALE GENOMIC DNA]</scope>
    <source>
        <strain evidence="2">DSM 23095</strain>
    </source>
</reference>
<organism evidence="1 2">
    <name type="scientific">Algoriphagus faecimaris</name>
    <dbReference type="NCBI Taxonomy" id="686796"/>
    <lineage>
        <taxon>Bacteria</taxon>
        <taxon>Pseudomonadati</taxon>
        <taxon>Bacteroidota</taxon>
        <taxon>Cytophagia</taxon>
        <taxon>Cytophagales</taxon>
        <taxon>Cyclobacteriaceae</taxon>
        <taxon>Algoriphagus</taxon>
    </lineage>
</organism>
<dbReference type="OrthoDB" id="812134at2"/>
<dbReference type="PROSITE" id="PS51257">
    <property type="entry name" value="PROKAR_LIPOPROTEIN"/>
    <property type="match status" value="1"/>
</dbReference>
<dbReference type="RefSeq" id="WP_087941303.1">
    <property type="nucleotide sequence ID" value="NZ_FNAC01000061.1"/>
</dbReference>
<accession>A0A1G6XN59</accession>
<dbReference type="STRING" id="686796.SAMN04488104_10619"/>
<gene>
    <name evidence="1" type="ORF">SAMN04488104_10619</name>
</gene>
<dbReference type="AlphaFoldDB" id="A0A1G6XN59"/>
<sequence length="1011" mass="114976">MSYSSDRREFFKKLAFFGLVSSTGGWLVSCDDAEIQPENLEGGVFQVWREMQQLIQSSPDCLIKAYERVKESKDPKEMLAFVRDSIFLIPAKEASLRGMGTAMRGGIRGVLRDGFATPREKAEVLRQLFEESGIKADVVFERTDFDEEKVKSLFFRPKENEILTDLNEGQLDRWMKMLQLSESDLEELTFINSEEKEAEKLANQLWNLIPEKEKIRFHDFDFRWDNSRCPAVQFQWENKTLIAHLFDPNVPFGEAFNAGNKVRSADPAEYILDQVEFRLSYRDNINPAEEKILLTKNYEAKDLIGRQVHLGFYHGLDWMEQVSTSFNQVRVFTPAISIERPDLSEDEQVDLAQLGDTITLEGQKIEVDEKAKIIRVNGFPINWTEESTRAKDVSELKLKITAGLPSLVKIEVWPTDQEGNLVEGLMASDFEFLENDLPLSPLMESNEIAPKVLILYDTSLSMPVEYRNEGMEAFLEKLEDGIREDFPKASVTSWATDSSLYRWLRKASQTSFDLILFATDGDNKDELKEEDLDAFRAGPPVIVLDVFNSTRASSREVFENLAVSSEGKIINAQDQSFAQQEILKQLSLLELPPYVFTFYGSLQSESNEIKVSVDSERVSISETYQFKFRERSQSIGPKIIGIYLKVKFGNQTTERVLAGWDPVIEEETQIGKIHSDEVRNLFFGSVIIGAEGQGPTFANALNELLEYRLSNQSWIEAVKAENHDQAIEAIEKSNWIYDPLMIHLLAPLPDQVTKDSLTFASGIRLVIIKRSAGINQEFSEDSVDILPTSNFVTISEGLEKSFRLNLKKTAHLALVEGSFFEESTLSLLANSDLISSDEAKNEDWFEEQLRDGPYASFFREYWSRTGSEVKIFGKDLNSLAYWQIDKKTGELLGILPDQTGGGKRKVYTQYDDLNTVIKNYTRTLNKNPGRSIGFLGFHLMLLRLYAIASHAIKTMDTRNLEQDVLNALQMRACDAAWYIHSGLSGRPQKIMGGLAKLISMMDKTSDDFPCE</sequence>
<dbReference type="Proteomes" id="UP000199060">
    <property type="component" value="Unassembled WGS sequence"/>
</dbReference>
<dbReference type="EMBL" id="FNAC01000061">
    <property type="protein sequence ID" value="SDD78706.1"/>
    <property type="molecule type" value="Genomic_DNA"/>
</dbReference>
<name>A0A1G6XN59_9BACT</name>
<proteinExistence type="predicted"/>